<dbReference type="AlphaFoldDB" id="A0AAV7NY12"/>
<feature type="region of interest" description="Disordered" evidence="1">
    <location>
        <begin position="18"/>
        <end position="40"/>
    </location>
</feature>
<protein>
    <submittedName>
        <fullName evidence="2">Uncharacterized protein</fullName>
    </submittedName>
</protein>
<sequence length="93" mass="9938">MCPGRRAHVARTVAHALGSRARGQGAKKEHHQGVMCGHNNMGTKGCDGRTALQEEDAWYDATDEDSKNELEEAPGTCMCEMQAQRGGLHSGGS</sequence>
<evidence type="ECO:0000313" key="3">
    <source>
        <dbReference type="Proteomes" id="UP001066276"/>
    </source>
</evidence>
<accession>A0AAV7NY12</accession>
<reference evidence="2" key="1">
    <citation type="journal article" date="2022" name="bioRxiv">
        <title>Sequencing and chromosome-scale assembly of the giantPleurodeles waltlgenome.</title>
        <authorList>
            <person name="Brown T."/>
            <person name="Elewa A."/>
            <person name="Iarovenko S."/>
            <person name="Subramanian E."/>
            <person name="Araus A.J."/>
            <person name="Petzold A."/>
            <person name="Susuki M."/>
            <person name="Suzuki K.-i.T."/>
            <person name="Hayashi T."/>
            <person name="Toyoda A."/>
            <person name="Oliveira C."/>
            <person name="Osipova E."/>
            <person name="Leigh N.D."/>
            <person name="Simon A."/>
            <person name="Yun M.H."/>
        </authorList>
    </citation>
    <scope>NUCLEOTIDE SEQUENCE</scope>
    <source>
        <strain evidence="2">20211129_DDA</strain>
        <tissue evidence="2">Liver</tissue>
    </source>
</reference>
<name>A0AAV7NY12_PLEWA</name>
<gene>
    <name evidence="2" type="ORF">NDU88_009083</name>
</gene>
<comment type="caution">
    <text evidence="2">The sequence shown here is derived from an EMBL/GenBank/DDBJ whole genome shotgun (WGS) entry which is preliminary data.</text>
</comment>
<organism evidence="2 3">
    <name type="scientific">Pleurodeles waltl</name>
    <name type="common">Iberian ribbed newt</name>
    <dbReference type="NCBI Taxonomy" id="8319"/>
    <lineage>
        <taxon>Eukaryota</taxon>
        <taxon>Metazoa</taxon>
        <taxon>Chordata</taxon>
        <taxon>Craniata</taxon>
        <taxon>Vertebrata</taxon>
        <taxon>Euteleostomi</taxon>
        <taxon>Amphibia</taxon>
        <taxon>Batrachia</taxon>
        <taxon>Caudata</taxon>
        <taxon>Salamandroidea</taxon>
        <taxon>Salamandridae</taxon>
        <taxon>Pleurodelinae</taxon>
        <taxon>Pleurodeles</taxon>
    </lineage>
</organism>
<evidence type="ECO:0000313" key="2">
    <source>
        <dbReference type="EMBL" id="KAJ1120936.1"/>
    </source>
</evidence>
<evidence type="ECO:0000256" key="1">
    <source>
        <dbReference type="SAM" id="MobiDB-lite"/>
    </source>
</evidence>
<keyword evidence="3" id="KW-1185">Reference proteome</keyword>
<dbReference type="EMBL" id="JANPWB010000012">
    <property type="protein sequence ID" value="KAJ1120936.1"/>
    <property type="molecule type" value="Genomic_DNA"/>
</dbReference>
<proteinExistence type="predicted"/>
<dbReference type="Proteomes" id="UP001066276">
    <property type="component" value="Chromosome 8"/>
</dbReference>